<reference evidence="2" key="1">
    <citation type="journal article" date="2017" name="Cell">
        <title>Insights into land plant evolution garnered from the Marchantia polymorpha genome.</title>
        <authorList>
            <person name="Bowman J.L."/>
            <person name="Kohchi T."/>
            <person name="Yamato K.T."/>
            <person name="Jenkins J."/>
            <person name="Shu S."/>
            <person name="Ishizaki K."/>
            <person name="Yamaoka S."/>
            <person name="Nishihama R."/>
            <person name="Nakamura Y."/>
            <person name="Berger F."/>
            <person name="Adam C."/>
            <person name="Aki S.S."/>
            <person name="Althoff F."/>
            <person name="Araki T."/>
            <person name="Arteaga-Vazquez M.A."/>
            <person name="Balasubrmanian S."/>
            <person name="Barry K."/>
            <person name="Bauer D."/>
            <person name="Boehm C.R."/>
            <person name="Briginshaw L."/>
            <person name="Caballero-Perez J."/>
            <person name="Catarino B."/>
            <person name="Chen F."/>
            <person name="Chiyoda S."/>
            <person name="Chovatia M."/>
            <person name="Davies K.M."/>
            <person name="Delmans M."/>
            <person name="Demura T."/>
            <person name="Dierschke T."/>
            <person name="Dolan L."/>
            <person name="Dorantes-Acosta A.E."/>
            <person name="Eklund D.M."/>
            <person name="Florent S.N."/>
            <person name="Flores-Sandoval E."/>
            <person name="Fujiyama A."/>
            <person name="Fukuzawa H."/>
            <person name="Galik B."/>
            <person name="Grimanelli D."/>
            <person name="Grimwood J."/>
            <person name="Grossniklaus U."/>
            <person name="Hamada T."/>
            <person name="Haseloff J."/>
            <person name="Hetherington A.J."/>
            <person name="Higo A."/>
            <person name="Hirakawa Y."/>
            <person name="Hundley H.N."/>
            <person name="Ikeda Y."/>
            <person name="Inoue K."/>
            <person name="Inoue S.I."/>
            <person name="Ishida S."/>
            <person name="Jia Q."/>
            <person name="Kakita M."/>
            <person name="Kanazawa T."/>
            <person name="Kawai Y."/>
            <person name="Kawashima T."/>
            <person name="Kennedy M."/>
            <person name="Kinose K."/>
            <person name="Kinoshita T."/>
            <person name="Kohara Y."/>
            <person name="Koide E."/>
            <person name="Komatsu K."/>
            <person name="Kopischke S."/>
            <person name="Kubo M."/>
            <person name="Kyozuka J."/>
            <person name="Lagercrantz U."/>
            <person name="Lin S.S."/>
            <person name="Lindquist E."/>
            <person name="Lipzen A.M."/>
            <person name="Lu C.W."/>
            <person name="De Luna E."/>
            <person name="Martienssen R.A."/>
            <person name="Minamino N."/>
            <person name="Mizutani M."/>
            <person name="Mizutani M."/>
            <person name="Mochizuki N."/>
            <person name="Monte I."/>
            <person name="Mosher R."/>
            <person name="Nagasaki H."/>
            <person name="Nakagami H."/>
            <person name="Naramoto S."/>
            <person name="Nishitani K."/>
            <person name="Ohtani M."/>
            <person name="Okamoto T."/>
            <person name="Okumura M."/>
            <person name="Phillips J."/>
            <person name="Pollak B."/>
            <person name="Reinders A."/>
            <person name="Rovekamp M."/>
            <person name="Sano R."/>
            <person name="Sawa S."/>
            <person name="Schmid M.W."/>
            <person name="Shirakawa M."/>
            <person name="Solano R."/>
            <person name="Spunde A."/>
            <person name="Suetsugu N."/>
            <person name="Sugano S."/>
            <person name="Sugiyama A."/>
            <person name="Sun R."/>
            <person name="Suzuki Y."/>
            <person name="Takenaka M."/>
            <person name="Takezawa D."/>
            <person name="Tomogane H."/>
            <person name="Tsuzuki M."/>
            <person name="Ueda T."/>
            <person name="Umeda M."/>
            <person name="Ward J.M."/>
            <person name="Watanabe Y."/>
            <person name="Yazaki K."/>
            <person name="Yokoyama R."/>
            <person name="Yoshitake Y."/>
            <person name="Yotsui I."/>
            <person name="Zachgo S."/>
            <person name="Schmutz J."/>
        </authorList>
    </citation>
    <scope>NUCLEOTIDE SEQUENCE [LARGE SCALE GENOMIC DNA]</scope>
    <source>
        <strain evidence="2">Tak-1</strain>
    </source>
</reference>
<dbReference type="AlphaFoldDB" id="A0A2R6X2X8"/>
<dbReference type="Proteomes" id="UP000244005">
    <property type="component" value="Unassembled WGS sequence"/>
</dbReference>
<dbReference type="Gramene" id="Mp2g21010.1">
    <property type="protein sequence ID" value="Mp2g21010.1.cds"/>
    <property type="gene ID" value="Mp2g21010"/>
</dbReference>
<evidence type="ECO:0000313" key="2">
    <source>
        <dbReference type="Proteomes" id="UP000244005"/>
    </source>
</evidence>
<name>A0A2R6X2X8_MARPO</name>
<proteinExistence type="predicted"/>
<organism evidence="1 2">
    <name type="scientific">Marchantia polymorpha</name>
    <name type="common">Common liverwort</name>
    <name type="synonym">Marchantia aquatica</name>
    <dbReference type="NCBI Taxonomy" id="3197"/>
    <lineage>
        <taxon>Eukaryota</taxon>
        <taxon>Viridiplantae</taxon>
        <taxon>Streptophyta</taxon>
        <taxon>Embryophyta</taxon>
        <taxon>Marchantiophyta</taxon>
        <taxon>Marchantiopsida</taxon>
        <taxon>Marchantiidae</taxon>
        <taxon>Marchantiales</taxon>
        <taxon>Marchantiaceae</taxon>
        <taxon>Marchantia</taxon>
    </lineage>
</organism>
<dbReference type="EMBL" id="KZ772712">
    <property type="protein sequence ID" value="PTQ40441.1"/>
    <property type="molecule type" value="Genomic_DNA"/>
</dbReference>
<gene>
    <name evidence="1" type="ORF">MARPO_0040s0111</name>
</gene>
<keyword evidence="2" id="KW-1185">Reference proteome</keyword>
<sequence length="52" mass="6310">MWTRRRPKSYVFRLGESQSSTFKALSKGDINWTSGNVWEHMISSYWEIWQKI</sequence>
<evidence type="ECO:0000313" key="1">
    <source>
        <dbReference type="EMBL" id="PTQ40441.1"/>
    </source>
</evidence>
<protein>
    <submittedName>
        <fullName evidence="1">Uncharacterized protein</fullName>
    </submittedName>
</protein>
<accession>A0A2R6X2X8</accession>